<reference evidence="4" key="1">
    <citation type="submission" date="2016-06" db="UniProtKB">
        <authorList>
            <consortium name="WormBaseParasite"/>
        </authorList>
    </citation>
    <scope>IDENTIFICATION</scope>
</reference>
<keyword evidence="1" id="KW-0732">Signal</keyword>
<evidence type="ECO:0000256" key="1">
    <source>
        <dbReference type="SAM" id="SignalP"/>
    </source>
</evidence>
<evidence type="ECO:0000313" key="3">
    <source>
        <dbReference type="Proteomes" id="UP000279833"/>
    </source>
</evidence>
<dbReference type="WBParaSite" id="SCUD_0001059501-mRNA-1">
    <property type="protein sequence ID" value="SCUD_0001059501-mRNA-1"/>
    <property type="gene ID" value="SCUD_0001059501"/>
</dbReference>
<dbReference type="EMBL" id="UZAK01033875">
    <property type="protein sequence ID" value="VDP40610.1"/>
    <property type="molecule type" value="Genomic_DNA"/>
</dbReference>
<evidence type="ECO:0000313" key="2">
    <source>
        <dbReference type="EMBL" id="VDP40610.1"/>
    </source>
</evidence>
<organism evidence="4">
    <name type="scientific">Schistosoma curassoni</name>
    <dbReference type="NCBI Taxonomy" id="6186"/>
    <lineage>
        <taxon>Eukaryota</taxon>
        <taxon>Metazoa</taxon>
        <taxon>Spiralia</taxon>
        <taxon>Lophotrochozoa</taxon>
        <taxon>Platyhelminthes</taxon>
        <taxon>Trematoda</taxon>
        <taxon>Digenea</taxon>
        <taxon>Strigeidida</taxon>
        <taxon>Schistosomatoidea</taxon>
        <taxon>Schistosomatidae</taxon>
        <taxon>Schistosoma</taxon>
    </lineage>
</organism>
<feature type="chain" id="PRO_5043140755" evidence="1">
    <location>
        <begin position="18"/>
        <end position="202"/>
    </location>
</feature>
<keyword evidence="3" id="KW-1185">Reference proteome</keyword>
<proteinExistence type="predicted"/>
<name>A0A183K6H0_9TREM</name>
<evidence type="ECO:0000313" key="4">
    <source>
        <dbReference type="WBParaSite" id="SCUD_0001059501-mRNA-1"/>
    </source>
</evidence>
<reference evidence="2 3" key="2">
    <citation type="submission" date="2018-11" db="EMBL/GenBank/DDBJ databases">
        <authorList>
            <consortium name="Pathogen Informatics"/>
        </authorList>
    </citation>
    <scope>NUCLEOTIDE SEQUENCE [LARGE SCALE GENOMIC DNA]</scope>
    <source>
        <strain evidence="2">Dakar</strain>
        <strain evidence="3">Dakar, Senegal</strain>
    </source>
</reference>
<accession>A0A183K6H0</accession>
<dbReference type="AlphaFoldDB" id="A0A183K6H0"/>
<sequence>MSSIVKLFRLKLNLLYASCLLGDYELLNNCEEKINLLKLNLMNLINTSPVCSIYKTGKEMCDHKLNSIRNTIQQRFLVVWNKLKLTENEKQSCLLKFCWQHMSDTIYMANMNKALNLLEYAAKYIERREMLLHKLAKIEIEHLIQSKNYSLNDNHLELKCSDERYKVDKGQIYLKKMVHDRSDLIYLLREKYKSKPGHDSAI</sequence>
<gene>
    <name evidence="2" type="ORF">SCUD_LOCUS10595</name>
</gene>
<feature type="signal peptide" evidence="1">
    <location>
        <begin position="1"/>
        <end position="17"/>
    </location>
</feature>
<dbReference type="Proteomes" id="UP000279833">
    <property type="component" value="Unassembled WGS sequence"/>
</dbReference>
<protein>
    <submittedName>
        <fullName evidence="4">TBK1_CCD1 domain-containing protein</fullName>
    </submittedName>
</protein>